<dbReference type="SMART" id="SM00530">
    <property type="entry name" value="HTH_XRE"/>
    <property type="match status" value="1"/>
</dbReference>
<dbReference type="Proteomes" id="UP001307760">
    <property type="component" value="Unassembled WGS sequence"/>
</dbReference>
<name>A0ABU7NL56_9ACTN</name>
<dbReference type="InterPro" id="IPR001387">
    <property type="entry name" value="Cro/C1-type_HTH"/>
</dbReference>
<feature type="domain" description="HTH cro/C1-type" evidence="1">
    <location>
        <begin position="12"/>
        <end position="61"/>
    </location>
</feature>
<protein>
    <submittedName>
        <fullName evidence="2">Helix-turn-helix domain-containing protein</fullName>
    </submittedName>
</protein>
<dbReference type="CDD" id="cd00093">
    <property type="entry name" value="HTH_XRE"/>
    <property type="match status" value="1"/>
</dbReference>
<proteinExistence type="predicted"/>
<dbReference type="Gene3D" id="1.10.260.40">
    <property type="entry name" value="lambda repressor-like DNA-binding domains"/>
    <property type="match status" value="1"/>
</dbReference>
<reference evidence="2 3" key="1">
    <citation type="submission" date="2023-12" db="EMBL/GenBank/DDBJ databases">
        <title>30 novel species of actinomycetes from the DSMZ collection.</title>
        <authorList>
            <person name="Nouioui I."/>
        </authorList>
    </citation>
    <scope>NUCLEOTIDE SEQUENCE [LARGE SCALE GENOMIC DNA]</scope>
    <source>
        <strain evidence="2 3">DSM 41528</strain>
    </source>
</reference>
<dbReference type="Pfam" id="PF01381">
    <property type="entry name" value="HTH_3"/>
    <property type="match status" value="1"/>
</dbReference>
<keyword evidence="3" id="KW-1185">Reference proteome</keyword>
<dbReference type="InterPro" id="IPR010982">
    <property type="entry name" value="Lambda_DNA-bd_dom_sf"/>
</dbReference>
<gene>
    <name evidence="2" type="ORF">V2J85_09645</name>
</gene>
<dbReference type="SUPFAM" id="SSF47413">
    <property type="entry name" value="lambda repressor-like DNA-binding domains"/>
    <property type="match status" value="1"/>
</dbReference>
<organism evidence="2 3">
    <name type="scientific">Streptomyces bugieae</name>
    <dbReference type="NCBI Taxonomy" id="3098223"/>
    <lineage>
        <taxon>Bacteria</taxon>
        <taxon>Bacillati</taxon>
        <taxon>Actinomycetota</taxon>
        <taxon>Actinomycetes</taxon>
        <taxon>Kitasatosporales</taxon>
        <taxon>Streptomycetaceae</taxon>
        <taxon>Streptomyces</taxon>
    </lineage>
</organism>
<dbReference type="EMBL" id="JAZBJP010000002">
    <property type="protein sequence ID" value="MEE4419616.1"/>
    <property type="molecule type" value="Genomic_DNA"/>
</dbReference>
<dbReference type="RefSeq" id="WP_330821322.1">
    <property type="nucleotide sequence ID" value="NZ_JAZBJP010000002.1"/>
</dbReference>
<accession>A0ABU7NL56</accession>
<evidence type="ECO:0000259" key="1">
    <source>
        <dbReference type="PROSITE" id="PS50943"/>
    </source>
</evidence>
<sequence length="169" mass="17712">MPRDWTALATAIRERRQALRLTQVDLAHAAGVSESTVQNLEAGGSRTRIPTSLSKIEVALGWVEGGAIDVLEGGEPALAASGDDQGVSGSVIELPLRIMQELSDGPLLDTTVLDLTPLGSDARMIVVVKGSPDASPEQLRRDLAAWATAQRQLQNLGPEGDDPAAANEA</sequence>
<dbReference type="PROSITE" id="PS50943">
    <property type="entry name" value="HTH_CROC1"/>
    <property type="match status" value="1"/>
</dbReference>
<evidence type="ECO:0000313" key="3">
    <source>
        <dbReference type="Proteomes" id="UP001307760"/>
    </source>
</evidence>
<comment type="caution">
    <text evidence="2">The sequence shown here is derived from an EMBL/GenBank/DDBJ whole genome shotgun (WGS) entry which is preliminary data.</text>
</comment>
<evidence type="ECO:0000313" key="2">
    <source>
        <dbReference type="EMBL" id="MEE4419616.1"/>
    </source>
</evidence>